<sequence length="171" mass="17803">MRYLFVLLACAAAPAAAEVKSVSPAGFEIANTAVVNATPEQVYAMLGQPAKWWNKAHSYSGSSDNLSLTLRAGGCFCEAIPADHGSVEHGRVINAQPGKALRIAGAFGPLQAEGVSAVLTWALKPVAGGTEVTQTYVVGGYIRVGADKIAPPVDQVLGEQLKRLQAVFAAR</sequence>
<dbReference type="RefSeq" id="WP_380888151.1">
    <property type="nucleotide sequence ID" value="NZ_JBHUDY010000001.1"/>
</dbReference>
<feature type="signal peptide" evidence="1">
    <location>
        <begin position="1"/>
        <end position="17"/>
    </location>
</feature>
<evidence type="ECO:0000313" key="3">
    <source>
        <dbReference type="Proteomes" id="UP001597115"/>
    </source>
</evidence>
<protein>
    <submittedName>
        <fullName evidence="2">SRPBCC domain-containing protein</fullName>
    </submittedName>
</protein>
<dbReference type="CDD" id="cd07814">
    <property type="entry name" value="SRPBCC_CalC_Aha1-like"/>
    <property type="match status" value="1"/>
</dbReference>
<comment type="caution">
    <text evidence="2">The sequence shown here is derived from an EMBL/GenBank/DDBJ whole genome shotgun (WGS) entry which is preliminary data.</text>
</comment>
<evidence type="ECO:0000313" key="2">
    <source>
        <dbReference type="EMBL" id="MFD1611566.1"/>
    </source>
</evidence>
<proteinExistence type="predicted"/>
<dbReference type="SUPFAM" id="SSF55961">
    <property type="entry name" value="Bet v1-like"/>
    <property type="match status" value="1"/>
</dbReference>
<organism evidence="2 3">
    <name type="scientific">Sphingomonas tabacisoli</name>
    <dbReference type="NCBI Taxonomy" id="2249466"/>
    <lineage>
        <taxon>Bacteria</taxon>
        <taxon>Pseudomonadati</taxon>
        <taxon>Pseudomonadota</taxon>
        <taxon>Alphaproteobacteria</taxon>
        <taxon>Sphingomonadales</taxon>
        <taxon>Sphingomonadaceae</taxon>
        <taxon>Sphingomonas</taxon>
    </lineage>
</organism>
<evidence type="ECO:0000256" key="1">
    <source>
        <dbReference type="SAM" id="SignalP"/>
    </source>
</evidence>
<name>A0ABW4I2A2_9SPHN</name>
<dbReference type="Pfam" id="PF10604">
    <property type="entry name" value="Polyketide_cyc2"/>
    <property type="match status" value="1"/>
</dbReference>
<accession>A0ABW4I2A2</accession>
<dbReference type="EMBL" id="JBHUDY010000001">
    <property type="protein sequence ID" value="MFD1611566.1"/>
    <property type="molecule type" value="Genomic_DNA"/>
</dbReference>
<dbReference type="InterPro" id="IPR019587">
    <property type="entry name" value="Polyketide_cyclase/dehydratase"/>
</dbReference>
<dbReference type="InterPro" id="IPR023393">
    <property type="entry name" value="START-like_dom_sf"/>
</dbReference>
<gene>
    <name evidence="2" type="ORF">ACFSCW_07105</name>
</gene>
<feature type="chain" id="PRO_5045693889" evidence="1">
    <location>
        <begin position="18"/>
        <end position="171"/>
    </location>
</feature>
<dbReference type="Proteomes" id="UP001597115">
    <property type="component" value="Unassembled WGS sequence"/>
</dbReference>
<dbReference type="Gene3D" id="3.30.530.20">
    <property type="match status" value="1"/>
</dbReference>
<reference evidence="3" key="1">
    <citation type="journal article" date="2019" name="Int. J. Syst. Evol. Microbiol.">
        <title>The Global Catalogue of Microorganisms (GCM) 10K type strain sequencing project: providing services to taxonomists for standard genome sequencing and annotation.</title>
        <authorList>
            <consortium name="The Broad Institute Genomics Platform"/>
            <consortium name="The Broad Institute Genome Sequencing Center for Infectious Disease"/>
            <person name="Wu L."/>
            <person name="Ma J."/>
        </authorList>
    </citation>
    <scope>NUCLEOTIDE SEQUENCE [LARGE SCALE GENOMIC DNA]</scope>
    <source>
        <strain evidence="3">CGMCC 1.16275</strain>
    </source>
</reference>
<keyword evidence="1" id="KW-0732">Signal</keyword>
<keyword evidence="3" id="KW-1185">Reference proteome</keyword>